<proteinExistence type="predicted"/>
<accession>A0A2P5X4D1</accession>
<dbReference type="Proteomes" id="UP000239757">
    <property type="component" value="Unassembled WGS sequence"/>
</dbReference>
<dbReference type="AlphaFoldDB" id="A0A2P5X4D1"/>
<protein>
    <submittedName>
        <fullName evidence="1">Uncharacterized protein</fullName>
    </submittedName>
</protein>
<dbReference type="EMBL" id="KZ665693">
    <property type="protein sequence ID" value="PPR98197.1"/>
    <property type="molecule type" value="Genomic_DNA"/>
</dbReference>
<evidence type="ECO:0000313" key="1">
    <source>
        <dbReference type="EMBL" id="PPR98197.1"/>
    </source>
</evidence>
<gene>
    <name evidence="1" type="ORF">GOBAR_AA22469</name>
</gene>
<organism evidence="1 2">
    <name type="scientific">Gossypium barbadense</name>
    <name type="common">Sea Island cotton</name>
    <name type="synonym">Hibiscus barbadensis</name>
    <dbReference type="NCBI Taxonomy" id="3634"/>
    <lineage>
        <taxon>Eukaryota</taxon>
        <taxon>Viridiplantae</taxon>
        <taxon>Streptophyta</taxon>
        <taxon>Embryophyta</taxon>
        <taxon>Tracheophyta</taxon>
        <taxon>Spermatophyta</taxon>
        <taxon>Magnoliopsida</taxon>
        <taxon>eudicotyledons</taxon>
        <taxon>Gunneridae</taxon>
        <taxon>Pentapetalae</taxon>
        <taxon>rosids</taxon>
        <taxon>malvids</taxon>
        <taxon>Malvales</taxon>
        <taxon>Malvaceae</taxon>
        <taxon>Malvoideae</taxon>
        <taxon>Gossypium</taxon>
    </lineage>
</organism>
<reference evidence="1 2" key="1">
    <citation type="submission" date="2015-01" db="EMBL/GenBank/DDBJ databases">
        <title>Genome of allotetraploid Gossypium barbadense reveals genomic plasticity and fiber elongation in cotton evolution.</title>
        <authorList>
            <person name="Chen X."/>
            <person name="Liu X."/>
            <person name="Zhao B."/>
            <person name="Zheng H."/>
            <person name="Hu Y."/>
            <person name="Lu G."/>
            <person name="Yang C."/>
            <person name="Chen J."/>
            <person name="Shan C."/>
            <person name="Zhang L."/>
            <person name="Zhou Y."/>
            <person name="Wang L."/>
            <person name="Guo W."/>
            <person name="Bai Y."/>
            <person name="Ruan J."/>
            <person name="Shangguan X."/>
            <person name="Mao Y."/>
            <person name="Jiang J."/>
            <person name="Zhu Y."/>
            <person name="Lei J."/>
            <person name="Kang H."/>
            <person name="Chen S."/>
            <person name="He X."/>
            <person name="Wang R."/>
            <person name="Wang Y."/>
            <person name="Chen J."/>
            <person name="Wang L."/>
            <person name="Yu S."/>
            <person name="Wang B."/>
            <person name="Wei J."/>
            <person name="Song S."/>
            <person name="Lu X."/>
            <person name="Gao Z."/>
            <person name="Gu W."/>
            <person name="Deng X."/>
            <person name="Ma D."/>
            <person name="Wang S."/>
            <person name="Liang W."/>
            <person name="Fang L."/>
            <person name="Cai C."/>
            <person name="Zhu X."/>
            <person name="Zhou B."/>
            <person name="Zhang Y."/>
            <person name="Chen Z."/>
            <person name="Xu S."/>
            <person name="Zhu R."/>
            <person name="Wang S."/>
            <person name="Zhang T."/>
            <person name="Zhao G."/>
        </authorList>
    </citation>
    <scope>NUCLEOTIDE SEQUENCE [LARGE SCALE GENOMIC DNA]</scope>
    <source>
        <strain evidence="2">cv. Xinhai21</strain>
        <tissue evidence="1">Leaf</tissue>
    </source>
</reference>
<evidence type="ECO:0000313" key="2">
    <source>
        <dbReference type="Proteomes" id="UP000239757"/>
    </source>
</evidence>
<name>A0A2P5X4D1_GOSBA</name>
<sequence>MEYTTPARHSVSGLDMHIDGLIFDRINYGVNYNVVKSKSEKFEARLRRHVCPQPDICVISNRATGILAAIER</sequence>